<accession>A0A4Y7SSP5</accession>
<gene>
    <name evidence="1" type="ORF">FA13DRAFT_1738887</name>
</gene>
<dbReference type="Proteomes" id="UP000298030">
    <property type="component" value="Unassembled WGS sequence"/>
</dbReference>
<dbReference type="CDD" id="cd18186">
    <property type="entry name" value="BTB_POZ_ZBTB_KLHL-like"/>
    <property type="match status" value="1"/>
</dbReference>
<protein>
    <recommendedName>
        <fullName evidence="3">BTB domain-containing protein</fullName>
    </recommendedName>
</protein>
<evidence type="ECO:0000313" key="1">
    <source>
        <dbReference type="EMBL" id="TEB24875.1"/>
    </source>
</evidence>
<reference evidence="1 2" key="1">
    <citation type="journal article" date="2019" name="Nat. Ecol. Evol.">
        <title>Megaphylogeny resolves global patterns of mushroom evolution.</title>
        <authorList>
            <person name="Varga T."/>
            <person name="Krizsan K."/>
            <person name="Foldi C."/>
            <person name="Dima B."/>
            <person name="Sanchez-Garcia M."/>
            <person name="Sanchez-Ramirez S."/>
            <person name="Szollosi G.J."/>
            <person name="Szarkandi J.G."/>
            <person name="Papp V."/>
            <person name="Albert L."/>
            <person name="Andreopoulos W."/>
            <person name="Angelini C."/>
            <person name="Antonin V."/>
            <person name="Barry K.W."/>
            <person name="Bougher N.L."/>
            <person name="Buchanan P."/>
            <person name="Buyck B."/>
            <person name="Bense V."/>
            <person name="Catcheside P."/>
            <person name="Chovatia M."/>
            <person name="Cooper J."/>
            <person name="Damon W."/>
            <person name="Desjardin D."/>
            <person name="Finy P."/>
            <person name="Geml J."/>
            <person name="Haridas S."/>
            <person name="Hughes K."/>
            <person name="Justo A."/>
            <person name="Karasinski D."/>
            <person name="Kautmanova I."/>
            <person name="Kiss B."/>
            <person name="Kocsube S."/>
            <person name="Kotiranta H."/>
            <person name="LaButti K.M."/>
            <person name="Lechner B.E."/>
            <person name="Liimatainen K."/>
            <person name="Lipzen A."/>
            <person name="Lukacs Z."/>
            <person name="Mihaltcheva S."/>
            <person name="Morgado L.N."/>
            <person name="Niskanen T."/>
            <person name="Noordeloos M.E."/>
            <person name="Ohm R.A."/>
            <person name="Ortiz-Santana B."/>
            <person name="Ovrebo C."/>
            <person name="Racz N."/>
            <person name="Riley R."/>
            <person name="Savchenko A."/>
            <person name="Shiryaev A."/>
            <person name="Soop K."/>
            <person name="Spirin V."/>
            <person name="Szebenyi C."/>
            <person name="Tomsovsky M."/>
            <person name="Tulloss R.E."/>
            <person name="Uehling J."/>
            <person name="Grigoriev I.V."/>
            <person name="Vagvolgyi C."/>
            <person name="Papp T."/>
            <person name="Martin F.M."/>
            <person name="Miettinen O."/>
            <person name="Hibbett D.S."/>
            <person name="Nagy L.G."/>
        </authorList>
    </citation>
    <scope>NUCLEOTIDE SEQUENCE [LARGE SCALE GENOMIC DNA]</scope>
    <source>
        <strain evidence="1 2">FP101781</strain>
    </source>
</reference>
<organism evidence="1 2">
    <name type="scientific">Coprinellus micaceus</name>
    <name type="common">Glistening ink-cap mushroom</name>
    <name type="synonym">Coprinus micaceus</name>
    <dbReference type="NCBI Taxonomy" id="71717"/>
    <lineage>
        <taxon>Eukaryota</taxon>
        <taxon>Fungi</taxon>
        <taxon>Dikarya</taxon>
        <taxon>Basidiomycota</taxon>
        <taxon>Agaricomycotina</taxon>
        <taxon>Agaricomycetes</taxon>
        <taxon>Agaricomycetidae</taxon>
        <taxon>Agaricales</taxon>
        <taxon>Agaricineae</taxon>
        <taxon>Psathyrellaceae</taxon>
        <taxon>Coprinellus</taxon>
    </lineage>
</organism>
<comment type="caution">
    <text evidence="1">The sequence shown here is derived from an EMBL/GenBank/DDBJ whole genome shotgun (WGS) entry which is preliminary data.</text>
</comment>
<dbReference type="OrthoDB" id="2593747at2759"/>
<sequence>MTSGRDFRWDITVFKVEDRIFRHSEVFEGMYLLPSTGEGTTDNNPIVLRGYKAADFEALLMILYPSFHLTKEQWIGILRVARPWEMHKIREFAIKTLSTKPFDLAPVEKVTLARDHRVASWLVEGLTSLTLRETELSPDQLEEAVGLQTAFRIVSIQVAGLTKATGLSTSAIRCGGCYKPCLEDQFACHSCSKVLSSEGTVAMYIATSSVSGNNIYNCDSGVQFGFPSQYLYCNSCSRRAITRYTNCKLCSTCVCNGSANFQIYASFGQVPQDTRPSTEIVVRTTFKDEIQEYDL</sequence>
<dbReference type="EMBL" id="QPFP01000062">
    <property type="protein sequence ID" value="TEB24875.1"/>
    <property type="molecule type" value="Genomic_DNA"/>
</dbReference>
<dbReference type="AlphaFoldDB" id="A0A4Y7SSP5"/>
<proteinExistence type="predicted"/>
<dbReference type="STRING" id="71717.A0A4Y7SSP5"/>
<name>A0A4Y7SSP5_COPMI</name>
<keyword evidence="2" id="KW-1185">Reference proteome</keyword>
<evidence type="ECO:0008006" key="3">
    <source>
        <dbReference type="Google" id="ProtNLM"/>
    </source>
</evidence>
<evidence type="ECO:0000313" key="2">
    <source>
        <dbReference type="Proteomes" id="UP000298030"/>
    </source>
</evidence>